<dbReference type="SUPFAM" id="SSF103481">
    <property type="entry name" value="Multidrug resistance efflux transporter EmrE"/>
    <property type="match status" value="2"/>
</dbReference>
<name>A0A0J1FL89_9FIRM</name>
<dbReference type="GO" id="GO:0005886">
    <property type="term" value="C:plasma membrane"/>
    <property type="evidence" value="ECO:0007669"/>
    <property type="project" value="UniProtKB-SubCell"/>
</dbReference>
<dbReference type="InterPro" id="IPR000620">
    <property type="entry name" value="EamA_dom"/>
</dbReference>
<comment type="similarity">
    <text evidence="2">Belongs to the EamA transporter family.</text>
</comment>
<evidence type="ECO:0000256" key="2">
    <source>
        <dbReference type="ARBA" id="ARBA00007362"/>
    </source>
</evidence>
<evidence type="ECO:0000313" key="9">
    <source>
        <dbReference type="EMBL" id="KLU64284.1"/>
    </source>
</evidence>
<evidence type="ECO:0000256" key="1">
    <source>
        <dbReference type="ARBA" id="ARBA00004651"/>
    </source>
</evidence>
<dbReference type="Pfam" id="PF00892">
    <property type="entry name" value="EamA"/>
    <property type="match status" value="2"/>
</dbReference>
<reference evidence="9 10" key="1">
    <citation type="submission" date="2015-06" db="EMBL/GenBank/DDBJ databases">
        <title>Draft genome of the moderately acidophilic sulfate reducer Candidatus Desulfosporosinus acididurans strain M1.</title>
        <authorList>
            <person name="Poehlein A."/>
            <person name="Petzsch P."/>
            <person name="Johnson B.D."/>
            <person name="Schloemann M."/>
            <person name="Daniel R."/>
            <person name="Muehling M."/>
        </authorList>
    </citation>
    <scope>NUCLEOTIDE SEQUENCE [LARGE SCALE GENOMIC DNA]</scope>
    <source>
        <strain evidence="9 10">M1</strain>
    </source>
</reference>
<dbReference type="PATRIC" id="fig|476652.3.peg.3929"/>
<dbReference type="AlphaFoldDB" id="A0A0J1FL89"/>
<evidence type="ECO:0000256" key="6">
    <source>
        <dbReference type="ARBA" id="ARBA00023136"/>
    </source>
</evidence>
<dbReference type="PANTHER" id="PTHR42920">
    <property type="entry name" value="OS03G0707200 PROTEIN-RELATED"/>
    <property type="match status" value="1"/>
</dbReference>
<dbReference type="PANTHER" id="PTHR42920:SF5">
    <property type="entry name" value="EAMA DOMAIN-CONTAINING PROTEIN"/>
    <property type="match status" value="1"/>
</dbReference>
<feature type="transmembrane region" description="Helical" evidence="7">
    <location>
        <begin position="67"/>
        <end position="86"/>
    </location>
</feature>
<gene>
    <name evidence="9" type="ORF">DEAC_c37140</name>
</gene>
<feature type="transmembrane region" description="Helical" evidence="7">
    <location>
        <begin position="177"/>
        <end position="196"/>
    </location>
</feature>
<feature type="transmembrane region" description="Helical" evidence="7">
    <location>
        <begin position="123"/>
        <end position="139"/>
    </location>
</feature>
<feature type="transmembrane region" description="Helical" evidence="7">
    <location>
        <begin position="264"/>
        <end position="282"/>
    </location>
</feature>
<evidence type="ECO:0000259" key="8">
    <source>
        <dbReference type="Pfam" id="PF00892"/>
    </source>
</evidence>
<feature type="transmembrane region" description="Helical" evidence="7">
    <location>
        <begin position="12"/>
        <end position="31"/>
    </location>
</feature>
<keyword evidence="10" id="KW-1185">Reference proteome</keyword>
<evidence type="ECO:0000256" key="4">
    <source>
        <dbReference type="ARBA" id="ARBA00022692"/>
    </source>
</evidence>
<keyword evidence="3" id="KW-1003">Cell membrane</keyword>
<evidence type="ECO:0000256" key="5">
    <source>
        <dbReference type="ARBA" id="ARBA00022989"/>
    </source>
</evidence>
<evidence type="ECO:0000313" key="10">
    <source>
        <dbReference type="Proteomes" id="UP000036356"/>
    </source>
</evidence>
<keyword evidence="4 7" id="KW-0812">Transmembrane</keyword>
<dbReference type="STRING" id="476652.DEAC_c37140"/>
<sequence length="292" mass="31288">MKITRTQGADFSLLLVAFVWGLTFVVVKWAIADLPPLPFLAIRFFLAFISLLPFLWLQRAHISKKNILKGMAVGVFLASGYIWQTIGLQYTTVSNAGFITGLSVVIVPTLVTITTKKIPRPSLILGILSALVGLALLSLGDRLQFNKGDLMVLICAVSFALQIFFTGRFAPDTNATVLTAFQILTVSIISTVFSLILPQPPLHFTTAAWSGLLITAIPATSLAFFAQSKMQQFTTSTHTAIIFSMEPVFAGLSAYFLAGEVPTLKGLIGAGLVLAGMIIAEFSGSESAAPSK</sequence>
<feature type="domain" description="EamA" evidence="8">
    <location>
        <begin position="147"/>
        <end position="279"/>
    </location>
</feature>
<organism evidence="9 10">
    <name type="scientific">Desulfosporosinus acididurans</name>
    <dbReference type="NCBI Taxonomy" id="476652"/>
    <lineage>
        <taxon>Bacteria</taxon>
        <taxon>Bacillati</taxon>
        <taxon>Bacillota</taxon>
        <taxon>Clostridia</taxon>
        <taxon>Eubacteriales</taxon>
        <taxon>Desulfitobacteriaceae</taxon>
        <taxon>Desulfosporosinus</taxon>
    </lineage>
</organism>
<evidence type="ECO:0000256" key="7">
    <source>
        <dbReference type="SAM" id="Phobius"/>
    </source>
</evidence>
<feature type="transmembrane region" description="Helical" evidence="7">
    <location>
        <begin position="92"/>
        <end position="111"/>
    </location>
</feature>
<protein>
    <submittedName>
        <fullName evidence="9">Putative DMT superfamily transporter inner membrane protein</fullName>
    </submittedName>
</protein>
<feature type="transmembrane region" description="Helical" evidence="7">
    <location>
        <begin position="238"/>
        <end position="258"/>
    </location>
</feature>
<dbReference type="RefSeq" id="WP_047811507.1">
    <property type="nucleotide sequence ID" value="NZ_LDZY01000015.1"/>
</dbReference>
<feature type="domain" description="EamA" evidence="8">
    <location>
        <begin position="10"/>
        <end position="138"/>
    </location>
</feature>
<dbReference type="InterPro" id="IPR037185">
    <property type="entry name" value="EmrE-like"/>
</dbReference>
<proteinExistence type="inferred from homology"/>
<comment type="subcellular location">
    <subcellularLocation>
        <location evidence="1">Cell membrane</location>
        <topology evidence="1">Multi-pass membrane protein</topology>
    </subcellularLocation>
</comment>
<dbReference type="Proteomes" id="UP000036356">
    <property type="component" value="Unassembled WGS sequence"/>
</dbReference>
<evidence type="ECO:0000256" key="3">
    <source>
        <dbReference type="ARBA" id="ARBA00022475"/>
    </source>
</evidence>
<feature type="transmembrane region" description="Helical" evidence="7">
    <location>
        <begin position="151"/>
        <end position="170"/>
    </location>
</feature>
<feature type="transmembrane region" description="Helical" evidence="7">
    <location>
        <begin position="208"/>
        <end position="226"/>
    </location>
</feature>
<keyword evidence="6 7" id="KW-0472">Membrane</keyword>
<dbReference type="InterPro" id="IPR051258">
    <property type="entry name" value="Diverse_Substrate_Transporter"/>
</dbReference>
<keyword evidence="5 7" id="KW-1133">Transmembrane helix</keyword>
<dbReference type="EMBL" id="LDZY01000015">
    <property type="protein sequence ID" value="KLU64284.1"/>
    <property type="molecule type" value="Genomic_DNA"/>
</dbReference>
<comment type="caution">
    <text evidence="9">The sequence shown here is derived from an EMBL/GenBank/DDBJ whole genome shotgun (WGS) entry which is preliminary data.</text>
</comment>
<accession>A0A0J1FL89</accession>
<feature type="transmembrane region" description="Helical" evidence="7">
    <location>
        <begin position="37"/>
        <end position="55"/>
    </location>
</feature>